<dbReference type="Proteomes" id="UP001152795">
    <property type="component" value="Unassembled WGS sequence"/>
</dbReference>
<keyword evidence="7" id="KW-0472">Membrane</keyword>
<keyword evidence="4" id="KW-1015">Disulfide bond</keyword>
<gene>
    <name evidence="8" type="ORF">PACLA_8A013762</name>
</gene>
<reference evidence="8" key="1">
    <citation type="submission" date="2020-04" db="EMBL/GenBank/DDBJ databases">
        <authorList>
            <person name="Alioto T."/>
            <person name="Alioto T."/>
            <person name="Gomez Garrido J."/>
        </authorList>
    </citation>
    <scope>NUCLEOTIDE SEQUENCE</scope>
    <source>
        <strain evidence="8">A484AB</strain>
    </source>
</reference>
<dbReference type="InterPro" id="IPR000742">
    <property type="entry name" value="EGF"/>
</dbReference>
<accession>A0A6S7JRA8</accession>
<feature type="non-terminal residue" evidence="8">
    <location>
        <position position="239"/>
    </location>
</feature>
<evidence type="ECO:0000256" key="4">
    <source>
        <dbReference type="ARBA" id="ARBA00023157"/>
    </source>
</evidence>
<dbReference type="Gene3D" id="2.10.25.10">
    <property type="entry name" value="Laminin"/>
    <property type="match status" value="1"/>
</dbReference>
<evidence type="ECO:0000313" key="9">
    <source>
        <dbReference type="Proteomes" id="UP001152795"/>
    </source>
</evidence>
<dbReference type="InterPro" id="IPR024731">
    <property type="entry name" value="NELL2-like_EGF"/>
</dbReference>
<evidence type="ECO:0000256" key="6">
    <source>
        <dbReference type="SAM" id="MobiDB-lite"/>
    </source>
</evidence>
<dbReference type="SMART" id="SM00179">
    <property type="entry name" value="EGF_CA"/>
    <property type="match status" value="1"/>
</dbReference>
<dbReference type="CDD" id="cd00054">
    <property type="entry name" value="EGF_CA"/>
    <property type="match status" value="1"/>
</dbReference>
<evidence type="ECO:0000256" key="3">
    <source>
        <dbReference type="ARBA" id="ARBA00022737"/>
    </source>
</evidence>
<dbReference type="PROSITE" id="PS01187">
    <property type="entry name" value="EGF_CA"/>
    <property type="match status" value="1"/>
</dbReference>
<organism evidence="8 9">
    <name type="scientific">Paramuricea clavata</name>
    <name type="common">Red gorgonian</name>
    <name type="synonym">Violescent sea-whip</name>
    <dbReference type="NCBI Taxonomy" id="317549"/>
    <lineage>
        <taxon>Eukaryota</taxon>
        <taxon>Metazoa</taxon>
        <taxon>Cnidaria</taxon>
        <taxon>Anthozoa</taxon>
        <taxon>Octocorallia</taxon>
        <taxon>Malacalcyonacea</taxon>
        <taxon>Plexauridae</taxon>
        <taxon>Paramuricea</taxon>
    </lineage>
</organism>
<keyword evidence="8" id="KW-0675">Receptor</keyword>
<dbReference type="PROSITE" id="PS50026">
    <property type="entry name" value="EGF_3"/>
    <property type="match status" value="1"/>
</dbReference>
<dbReference type="SUPFAM" id="SSF57196">
    <property type="entry name" value="EGF/Laminin"/>
    <property type="match status" value="1"/>
</dbReference>
<keyword evidence="1 5" id="KW-0245">EGF-like domain</keyword>
<dbReference type="GO" id="GO:0005509">
    <property type="term" value="F:calcium ion binding"/>
    <property type="evidence" value="ECO:0007669"/>
    <property type="project" value="InterPro"/>
</dbReference>
<dbReference type="PROSITE" id="PS01186">
    <property type="entry name" value="EGF_2"/>
    <property type="match status" value="1"/>
</dbReference>
<feature type="region of interest" description="Disordered" evidence="6">
    <location>
        <begin position="216"/>
        <end position="239"/>
    </location>
</feature>
<dbReference type="SMART" id="SM00181">
    <property type="entry name" value="EGF"/>
    <property type="match status" value="1"/>
</dbReference>
<evidence type="ECO:0000256" key="1">
    <source>
        <dbReference type="ARBA" id="ARBA00022536"/>
    </source>
</evidence>
<sequence>AGSVIIRYLVFFKPNTNVTENGNSLFENLENTLNRTSNGAFLGPYSINTSRFRQAADYDECNPSNLIHIPDCHENANCTNVLSTYTCVCKEGYYGNGATCTAVPITQEPNPTKDDLWWLVYAIVFGIAFLIIAMIILFLCCLENAEENKYMVENTTLVSDRNRYFFNNESVGIVNPDIEMSPTGNGAREHAVYTTSPAHSRMESYKVNPMFHETKSHTEQSSMGGKSSISNGQEGYVAL</sequence>
<feature type="transmembrane region" description="Helical" evidence="7">
    <location>
        <begin position="116"/>
        <end position="142"/>
    </location>
</feature>
<evidence type="ECO:0000256" key="5">
    <source>
        <dbReference type="PROSITE-ProRule" id="PRU00076"/>
    </source>
</evidence>
<proteinExistence type="predicted"/>
<keyword evidence="7" id="KW-1133">Transmembrane helix</keyword>
<keyword evidence="9" id="KW-1185">Reference proteome</keyword>
<dbReference type="Pfam" id="PF12947">
    <property type="entry name" value="EGF_3"/>
    <property type="match status" value="1"/>
</dbReference>
<keyword evidence="2" id="KW-0732">Signal</keyword>
<name>A0A6S7JRA8_PARCT</name>
<evidence type="ECO:0000256" key="2">
    <source>
        <dbReference type="ARBA" id="ARBA00022729"/>
    </source>
</evidence>
<dbReference type="PROSITE" id="PS00010">
    <property type="entry name" value="ASX_HYDROXYL"/>
    <property type="match status" value="1"/>
</dbReference>
<protein>
    <submittedName>
        <fullName evidence="8">Fibroblast growth factor receptor 1</fullName>
    </submittedName>
</protein>
<feature type="compositionally biased region" description="Polar residues" evidence="6">
    <location>
        <begin position="219"/>
        <end position="233"/>
    </location>
</feature>
<dbReference type="InterPro" id="IPR018097">
    <property type="entry name" value="EGF_Ca-bd_CS"/>
</dbReference>
<keyword evidence="3" id="KW-0677">Repeat</keyword>
<dbReference type="InterPro" id="IPR001881">
    <property type="entry name" value="EGF-like_Ca-bd_dom"/>
</dbReference>
<comment type="caution">
    <text evidence="5">Lacks conserved residue(s) required for the propagation of feature annotation.</text>
</comment>
<keyword evidence="7" id="KW-0812">Transmembrane</keyword>
<dbReference type="OrthoDB" id="10040649at2759"/>
<evidence type="ECO:0000256" key="7">
    <source>
        <dbReference type="SAM" id="Phobius"/>
    </source>
</evidence>
<comment type="caution">
    <text evidence="8">The sequence shown here is derived from an EMBL/GenBank/DDBJ whole genome shotgun (WGS) entry which is preliminary data.</text>
</comment>
<dbReference type="FunFam" id="2.10.25.10:FF:000038">
    <property type="entry name" value="Fibrillin 2"/>
    <property type="match status" value="1"/>
</dbReference>
<dbReference type="EMBL" id="CACRXK020010163">
    <property type="protein sequence ID" value="CAB4018781.1"/>
    <property type="molecule type" value="Genomic_DNA"/>
</dbReference>
<evidence type="ECO:0000313" key="8">
    <source>
        <dbReference type="EMBL" id="CAB4018781.1"/>
    </source>
</evidence>
<dbReference type="AlphaFoldDB" id="A0A6S7JRA8"/>
<dbReference type="InterPro" id="IPR000152">
    <property type="entry name" value="EGF-type_Asp/Asn_hydroxyl_site"/>
</dbReference>